<dbReference type="RefSeq" id="WP_162292500.1">
    <property type="nucleotide sequence ID" value="NZ_LN890655.1"/>
</dbReference>
<proteinExistence type="predicted"/>
<accession>A0A160T5T2</accession>
<evidence type="ECO:0000256" key="1">
    <source>
        <dbReference type="ARBA" id="ARBA00022801"/>
    </source>
</evidence>
<dbReference type="Pfam" id="PF07676">
    <property type="entry name" value="PD40"/>
    <property type="match status" value="4"/>
</dbReference>
<keyword evidence="2" id="KW-0720">Serine protease</keyword>
<dbReference type="GO" id="GO:0004252">
    <property type="term" value="F:serine-type endopeptidase activity"/>
    <property type="evidence" value="ECO:0007669"/>
    <property type="project" value="TreeGrafter"/>
</dbReference>
<evidence type="ECO:0000313" key="5">
    <source>
        <dbReference type="Proteomes" id="UP000215027"/>
    </source>
</evidence>
<dbReference type="GO" id="GO:0006508">
    <property type="term" value="P:proteolysis"/>
    <property type="evidence" value="ECO:0007669"/>
    <property type="project" value="InterPro"/>
</dbReference>
<dbReference type="Gene3D" id="2.120.10.30">
    <property type="entry name" value="TolB, C-terminal domain"/>
    <property type="match status" value="2"/>
</dbReference>
<feature type="domain" description="Peptidase S9 prolyl oligopeptidase catalytic" evidence="3">
    <location>
        <begin position="413"/>
        <end position="616"/>
    </location>
</feature>
<sequence length="618" mass="69982">MNNKVVITEIYERNGWPSVDRPDLHPPAGWSLDLINSLNLIHHHELSPDGERVAFVWERDGRSDIFTMPAAGGWPTRMSPDRAKTIYWWDGPPRWSPDGRWLAFTSNGHVQVTPADGRGLPRTLTDFTGGAFSPVWLPDSRGLIVGVARRDGFSLLLTDRDGRWPRALADDNGGDNMEASPSPDDRYVAYTHRPFDDLNRWELRLVEIETGQTRQLTGAPQEKDWAAAWSPDGAIIAFLSQRSGYTEIWLIRPDGEGLHQLTHLGRDVLEFAWSPGGRTLAATVCRDGAVDLLLIDATTGEARDLVAGPGYFATPQWSPDGRFLTVEYENATTPPDIYRVAIDGGRMTQLTFSMPPALASRDLVTPEHLRYRSYDGLEIPALLWRPNRPNGAAILRPHGGPADAYRFQWDALAQYFLAKGYTFFTPNFRGSTGYGREFEHGNYDDWGVGDLQDVLHGAKYLHTLEWIDRARIGILGSSYGGYMVACCLARDPEYLFACGVSKFGDANVYSSWAQCERTTRLYTEMMLGHPRSNWIVYQNASPIHEIANVRAPVLLLHGLEDDIVPPQSSEEWAEALRRHDKVFEYKTYAGEPHGFLRHETEMDWQRRTERFFDWYLRP</sequence>
<dbReference type="SUPFAM" id="SSF82171">
    <property type="entry name" value="DPP6 N-terminal domain-like"/>
    <property type="match status" value="1"/>
</dbReference>
<dbReference type="InterPro" id="IPR001375">
    <property type="entry name" value="Peptidase_S9_cat"/>
</dbReference>
<dbReference type="SUPFAM" id="SSF53474">
    <property type="entry name" value="alpha/beta-Hydrolases"/>
    <property type="match status" value="1"/>
</dbReference>
<organism evidence="4 5">
    <name type="scientific">Candidatus Promineifilum breve</name>
    <dbReference type="NCBI Taxonomy" id="1806508"/>
    <lineage>
        <taxon>Bacteria</taxon>
        <taxon>Bacillati</taxon>
        <taxon>Chloroflexota</taxon>
        <taxon>Ardenticatenia</taxon>
        <taxon>Candidatus Promineifilales</taxon>
        <taxon>Candidatus Promineifilaceae</taxon>
        <taxon>Candidatus Promineifilum</taxon>
    </lineage>
</organism>
<keyword evidence="2" id="KW-0645">Protease</keyword>
<name>A0A160T5T2_9CHLR</name>
<dbReference type="Pfam" id="PF00326">
    <property type="entry name" value="Peptidase_S9"/>
    <property type="match status" value="1"/>
</dbReference>
<protein>
    <submittedName>
        <fullName evidence="4">WD40-like beta Propeller containing protein</fullName>
    </submittedName>
</protein>
<dbReference type="PANTHER" id="PTHR42776:SF27">
    <property type="entry name" value="DIPEPTIDYL PEPTIDASE FAMILY MEMBER 6"/>
    <property type="match status" value="1"/>
</dbReference>
<evidence type="ECO:0000259" key="3">
    <source>
        <dbReference type="Pfam" id="PF00326"/>
    </source>
</evidence>
<dbReference type="InterPro" id="IPR029058">
    <property type="entry name" value="AB_hydrolase_fold"/>
</dbReference>
<dbReference type="Proteomes" id="UP000215027">
    <property type="component" value="Chromosome I"/>
</dbReference>
<keyword evidence="1" id="KW-0378">Hydrolase</keyword>
<dbReference type="InterPro" id="IPR011042">
    <property type="entry name" value="6-blade_b-propeller_TolB-like"/>
</dbReference>
<dbReference type="EMBL" id="LN890655">
    <property type="protein sequence ID" value="CUS05202.2"/>
    <property type="molecule type" value="Genomic_DNA"/>
</dbReference>
<gene>
    <name evidence="4" type="ORF">CFX0092_A3324</name>
</gene>
<evidence type="ECO:0000256" key="2">
    <source>
        <dbReference type="ARBA" id="ARBA00022825"/>
    </source>
</evidence>
<reference evidence="4" key="1">
    <citation type="submission" date="2016-01" db="EMBL/GenBank/DDBJ databases">
        <authorList>
            <person name="Mcilroy J.S."/>
            <person name="Karst M S."/>
            <person name="Albertsen M."/>
        </authorList>
    </citation>
    <scope>NUCLEOTIDE SEQUENCE</scope>
    <source>
        <strain evidence="4">Cfx-K</strain>
    </source>
</reference>
<keyword evidence="5" id="KW-1185">Reference proteome</keyword>
<dbReference type="InterPro" id="IPR011659">
    <property type="entry name" value="WD40"/>
</dbReference>
<evidence type="ECO:0000313" key="4">
    <source>
        <dbReference type="EMBL" id="CUS05202.2"/>
    </source>
</evidence>
<dbReference type="KEGG" id="pbf:CFX0092_A3324"/>
<dbReference type="Gene3D" id="3.40.50.1820">
    <property type="entry name" value="alpha/beta hydrolase"/>
    <property type="match status" value="1"/>
</dbReference>
<dbReference type="AlphaFoldDB" id="A0A160T5T2"/>
<dbReference type="PANTHER" id="PTHR42776">
    <property type="entry name" value="SERINE PEPTIDASE S9 FAMILY MEMBER"/>
    <property type="match status" value="1"/>
</dbReference>